<evidence type="ECO:0000313" key="3">
    <source>
        <dbReference type="Proteomes" id="UP000275267"/>
    </source>
</evidence>
<organism evidence="2 3">
    <name type="scientific">Panicum miliaceum</name>
    <name type="common">Proso millet</name>
    <name type="synonym">Broomcorn millet</name>
    <dbReference type="NCBI Taxonomy" id="4540"/>
    <lineage>
        <taxon>Eukaryota</taxon>
        <taxon>Viridiplantae</taxon>
        <taxon>Streptophyta</taxon>
        <taxon>Embryophyta</taxon>
        <taxon>Tracheophyta</taxon>
        <taxon>Spermatophyta</taxon>
        <taxon>Magnoliopsida</taxon>
        <taxon>Liliopsida</taxon>
        <taxon>Poales</taxon>
        <taxon>Poaceae</taxon>
        <taxon>PACMAD clade</taxon>
        <taxon>Panicoideae</taxon>
        <taxon>Panicodae</taxon>
        <taxon>Paniceae</taxon>
        <taxon>Panicinae</taxon>
        <taxon>Panicum</taxon>
        <taxon>Panicum sect. Panicum</taxon>
    </lineage>
</organism>
<feature type="compositionally biased region" description="Basic and acidic residues" evidence="1">
    <location>
        <begin position="50"/>
        <end position="71"/>
    </location>
</feature>
<feature type="compositionally biased region" description="Low complexity" evidence="1">
    <location>
        <begin position="22"/>
        <end position="32"/>
    </location>
</feature>
<sequence>MAGPLGLAPLDSTARRGRRGGPKPWAGAAGPASLNSAPRRGRRGGRQRPCKPDAVRGRGEGAEAAVEETRTRAAPPALESGATTPRSLSPGSSPCGSVRSRRQGGPARNEAGTWPPDRGDGCERF</sequence>
<keyword evidence="3" id="KW-1185">Reference proteome</keyword>
<name>A0A3L6TPU6_PANMI</name>
<feature type="region of interest" description="Disordered" evidence="1">
    <location>
        <begin position="1"/>
        <end position="125"/>
    </location>
</feature>
<proteinExistence type="predicted"/>
<protein>
    <submittedName>
        <fullName evidence="2">Uncharacterized protein</fullName>
    </submittedName>
</protein>
<dbReference type="AlphaFoldDB" id="A0A3L6TPU6"/>
<evidence type="ECO:0000256" key="1">
    <source>
        <dbReference type="SAM" id="MobiDB-lite"/>
    </source>
</evidence>
<reference evidence="3" key="1">
    <citation type="journal article" date="2019" name="Nat. Commun.">
        <title>The genome of broomcorn millet.</title>
        <authorList>
            <person name="Zou C."/>
            <person name="Miki D."/>
            <person name="Li D."/>
            <person name="Tang Q."/>
            <person name="Xiao L."/>
            <person name="Rajput S."/>
            <person name="Deng P."/>
            <person name="Jia W."/>
            <person name="Huang R."/>
            <person name="Zhang M."/>
            <person name="Sun Y."/>
            <person name="Hu J."/>
            <person name="Fu X."/>
            <person name="Schnable P.S."/>
            <person name="Li F."/>
            <person name="Zhang H."/>
            <person name="Feng B."/>
            <person name="Zhu X."/>
            <person name="Liu R."/>
            <person name="Schnable J.C."/>
            <person name="Zhu J.-K."/>
            <person name="Zhang H."/>
        </authorList>
    </citation>
    <scope>NUCLEOTIDE SEQUENCE [LARGE SCALE GENOMIC DNA]</scope>
</reference>
<feature type="compositionally biased region" description="Polar residues" evidence="1">
    <location>
        <begin position="81"/>
        <end position="95"/>
    </location>
</feature>
<dbReference type="Proteomes" id="UP000275267">
    <property type="component" value="Unassembled WGS sequence"/>
</dbReference>
<comment type="caution">
    <text evidence="2">The sequence shown here is derived from an EMBL/GenBank/DDBJ whole genome shotgun (WGS) entry which is preliminary data.</text>
</comment>
<feature type="compositionally biased region" description="Basic residues" evidence="1">
    <location>
        <begin position="39"/>
        <end position="49"/>
    </location>
</feature>
<gene>
    <name evidence="2" type="ORF">C2845_PM01G12860</name>
</gene>
<evidence type="ECO:0000313" key="2">
    <source>
        <dbReference type="EMBL" id="RLN41501.1"/>
    </source>
</evidence>
<dbReference type="EMBL" id="PQIB02000001">
    <property type="protein sequence ID" value="RLN41501.1"/>
    <property type="molecule type" value="Genomic_DNA"/>
</dbReference>
<accession>A0A3L6TPU6</accession>